<name>A0A401JGY8_9PROT</name>
<dbReference type="AlphaFoldDB" id="A0A401JGY8"/>
<reference evidence="1 2" key="1">
    <citation type="journal article" date="2019" name="Front. Microbiol.">
        <title>Genomes of Neutrophilic Sulfur-Oxidizing Chemolithoautotrophs Representing 9 Proteobacterial Species From 8 Genera.</title>
        <authorList>
            <person name="Watanabe T."/>
            <person name="Kojima H."/>
            <person name="Umezawa K."/>
            <person name="Hori C."/>
            <person name="Takasuka T.E."/>
            <person name="Kato Y."/>
            <person name="Fukui M."/>
        </authorList>
    </citation>
    <scope>NUCLEOTIDE SEQUENCE [LARGE SCALE GENOMIC DNA]</scope>
    <source>
        <strain evidence="1 2">TTN</strain>
    </source>
</reference>
<organism evidence="1 2">
    <name type="scientific">Sulfuriferula multivorans</name>
    <dbReference type="NCBI Taxonomy" id="1559896"/>
    <lineage>
        <taxon>Bacteria</taxon>
        <taxon>Pseudomonadati</taxon>
        <taxon>Pseudomonadota</taxon>
        <taxon>Betaproteobacteria</taxon>
        <taxon>Nitrosomonadales</taxon>
        <taxon>Sulfuricellaceae</taxon>
        <taxon>Sulfuriferula</taxon>
    </lineage>
</organism>
<proteinExistence type="predicted"/>
<dbReference type="Gene3D" id="1.10.10.10">
    <property type="entry name" value="Winged helix-like DNA-binding domain superfamily/Winged helix DNA-binding domain"/>
    <property type="match status" value="1"/>
</dbReference>
<protein>
    <recommendedName>
        <fullName evidence="3">HTH marR-type domain-containing protein</fullName>
    </recommendedName>
</protein>
<dbReference type="InterPro" id="IPR036390">
    <property type="entry name" value="WH_DNA-bd_sf"/>
</dbReference>
<dbReference type="SUPFAM" id="SSF46785">
    <property type="entry name" value="Winged helix' DNA-binding domain"/>
    <property type="match status" value="1"/>
</dbReference>
<dbReference type="Proteomes" id="UP000286806">
    <property type="component" value="Unassembled WGS sequence"/>
</dbReference>
<dbReference type="EMBL" id="BGOW01000029">
    <property type="protein sequence ID" value="GBL46900.1"/>
    <property type="molecule type" value="Genomic_DNA"/>
</dbReference>
<evidence type="ECO:0008006" key="3">
    <source>
        <dbReference type="Google" id="ProtNLM"/>
    </source>
</evidence>
<sequence length="69" mass="7662">MPELESAVGVSQATISRNVAKLGDGVTFKEKGAGLVEAYEDPKYRRRKLVKLTPKGRRVVDELYILLNS</sequence>
<accession>A0A401JGY8</accession>
<dbReference type="InterPro" id="IPR036388">
    <property type="entry name" value="WH-like_DNA-bd_sf"/>
</dbReference>
<keyword evidence="2" id="KW-1185">Reference proteome</keyword>
<evidence type="ECO:0000313" key="1">
    <source>
        <dbReference type="EMBL" id="GBL46900.1"/>
    </source>
</evidence>
<comment type="caution">
    <text evidence="1">The sequence shown here is derived from an EMBL/GenBank/DDBJ whole genome shotgun (WGS) entry which is preliminary data.</text>
</comment>
<gene>
    <name evidence="1" type="ORF">SFMTTN_2727</name>
</gene>
<evidence type="ECO:0000313" key="2">
    <source>
        <dbReference type="Proteomes" id="UP000286806"/>
    </source>
</evidence>